<evidence type="ECO:0000256" key="2">
    <source>
        <dbReference type="SAM" id="SignalP"/>
    </source>
</evidence>
<evidence type="ECO:0000313" key="3">
    <source>
        <dbReference type="EMBL" id="RKO99195.1"/>
    </source>
</evidence>
<keyword evidence="2" id="KW-0732">Signal</keyword>
<dbReference type="AlphaFoldDB" id="A0A4P9X1Y0"/>
<evidence type="ECO:0000256" key="1">
    <source>
        <dbReference type="SAM" id="MobiDB-lite"/>
    </source>
</evidence>
<organism evidence="3 4">
    <name type="scientific">Caulochytrium protostelioides</name>
    <dbReference type="NCBI Taxonomy" id="1555241"/>
    <lineage>
        <taxon>Eukaryota</taxon>
        <taxon>Fungi</taxon>
        <taxon>Fungi incertae sedis</taxon>
        <taxon>Chytridiomycota</taxon>
        <taxon>Chytridiomycota incertae sedis</taxon>
        <taxon>Chytridiomycetes</taxon>
        <taxon>Caulochytriales</taxon>
        <taxon>Caulochytriaceae</taxon>
        <taxon>Caulochytrium</taxon>
    </lineage>
</organism>
<dbReference type="OrthoDB" id="753382at2759"/>
<feature type="compositionally biased region" description="Basic residues" evidence="1">
    <location>
        <begin position="312"/>
        <end position="324"/>
    </location>
</feature>
<feature type="signal peptide" evidence="2">
    <location>
        <begin position="1"/>
        <end position="23"/>
    </location>
</feature>
<proteinExistence type="predicted"/>
<reference evidence="4" key="1">
    <citation type="journal article" date="2018" name="Nat. Microbiol.">
        <title>Leveraging single-cell genomics to expand the fungal tree of life.</title>
        <authorList>
            <person name="Ahrendt S.R."/>
            <person name="Quandt C.A."/>
            <person name="Ciobanu D."/>
            <person name="Clum A."/>
            <person name="Salamov A."/>
            <person name="Andreopoulos B."/>
            <person name="Cheng J.F."/>
            <person name="Woyke T."/>
            <person name="Pelin A."/>
            <person name="Henrissat B."/>
            <person name="Reynolds N.K."/>
            <person name="Benny G.L."/>
            <person name="Smith M.E."/>
            <person name="James T.Y."/>
            <person name="Grigoriev I.V."/>
        </authorList>
    </citation>
    <scope>NUCLEOTIDE SEQUENCE [LARGE SCALE GENOMIC DNA]</scope>
    <source>
        <strain evidence="4">ATCC 52028</strain>
    </source>
</reference>
<gene>
    <name evidence="3" type="ORF">CXG81DRAFT_20684</name>
</gene>
<dbReference type="Proteomes" id="UP000274922">
    <property type="component" value="Unassembled WGS sequence"/>
</dbReference>
<feature type="compositionally biased region" description="Low complexity" evidence="1">
    <location>
        <begin position="140"/>
        <end position="150"/>
    </location>
</feature>
<feature type="chain" id="PRO_5020345392" evidence="2">
    <location>
        <begin position="24"/>
        <end position="324"/>
    </location>
</feature>
<accession>A0A4P9X1Y0</accession>
<keyword evidence="4" id="KW-1185">Reference proteome</keyword>
<evidence type="ECO:0000313" key="4">
    <source>
        <dbReference type="Proteomes" id="UP000274922"/>
    </source>
</evidence>
<dbReference type="EMBL" id="ML014309">
    <property type="protein sequence ID" value="RKO99195.1"/>
    <property type="molecule type" value="Genomic_DNA"/>
</dbReference>
<protein>
    <submittedName>
        <fullName evidence="3">Uncharacterized protein</fullName>
    </submittedName>
</protein>
<feature type="compositionally biased region" description="Low complexity" evidence="1">
    <location>
        <begin position="238"/>
        <end position="260"/>
    </location>
</feature>
<sequence length="324" mass="33860">MAAWLRCGGCGCAGLCFSEATLAIAVTWRDASSAGTASAPHRQSIADEPRRASVAAWQLTQRGRGFLHTRLPDAPPPGEVRQSEARQAQPRPGAVSAVDAPRRPSRCRLSPVGAPPPERRRRSAATHARTARTERRGDEAAATTRRASSSVPPALCPLLRLSAPVPPPDSMGPRVLPRGSDHGAARAAGGSDGLSGDTAHGGPARETSRQRRLRRRAVWLRVGPGGESDGLDTPPRSAGPKTAAPGAAVKGAKAKPASAGVTPRCASPRLASPRLASPRLASPRLASPRHDDTSPTGRYPGRGRGQQAGRRTGGRQPRRRPSRS</sequence>
<feature type="region of interest" description="Disordered" evidence="1">
    <location>
        <begin position="64"/>
        <end position="324"/>
    </location>
</feature>
<name>A0A4P9X1Y0_9FUNG</name>